<dbReference type="CDD" id="cd00130">
    <property type="entry name" value="PAS"/>
    <property type="match status" value="2"/>
</dbReference>
<dbReference type="PROSITE" id="PS50046">
    <property type="entry name" value="PHYTOCHROME_2"/>
    <property type="match status" value="1"/>
</dbReference>
<dbReference type="Proteomes" id="UP000029738">
    <property type="component" value="Unassembled WGS sequence"/>
</dbReference>
<dbReference type="InterPro" id="IPR000014">
    <property type="entry name" value="PAS"/>
</dbReference>
<evidence type="ECO:0000313" key="4">
    <source>
        <dbReference type="EMBL" id="KAF3885446.1"/>
    </source>
</evidence>
<dbReference type="InterPro" id="IPR013655">
    <property type="entry name" value="PAS_fold_3"/>
</dbReference>
<dbReference type="EMBL" id="JHEG04000001">
    <property type="protein sequence ID" value="KAF3885446.1"/>
    <property type="molecule type" value="Genomic_DNA"/>
</dbReference>
<dbReference type="Gene3D" id="3.30.450.20">
    <property type="entry name" value="PAS domain"/>
    <property type="match status" value="2"/>
</dbReference>
<dbReference type="InterPro" id="IPR003018">
    <property type="entry name" value="GAF"/>
</dbReference>
<feature type="domain" description="PAS" evidence="2">
    <location>
        <begin position="522"/>
        <end position="596"/>
    </location>
</feature>
<dbReference type="InterPro" id="IPR035965">
    <property type="entry name" value="PAS-like_dom_sf"/>
</dbReference>
<sequence>MESVLPDNEALRLEALLRYRILDTSSEVAFDELTSLAAFICKTPIALITLIDSDRQWFKSKVGLTTSETPRSAAFCAHAILHKEPLIVPDALQDPRFATNPLVTEDPHIRFYAGAPLTTPQGFRIGTLCVIDRVPRQLNLEEITALEALSRQVVSQIELRYLKKSLQQQESYFRAIVEVEPELSITRNLKELKHAEDALRREKEYISHIVTAAPTLICGIAPDGMTTFVNPIVSEVTGYSSDELVGKNWWHIFYPDGEYWQVEQLFRDFEKGQVINYEMRLTTKHGQKRVISWNSVNRWNDSGTLLEVIGIGADVTQQRQSEIALYQQTQREHLMAEMAKHIRRSLDLEEILKTTVSEVQQFLQCDRVFIYRFHPDWTGSIVVESLAPGCKSVQGTIIKDSFFQELSLRPFYEQGKIQAVADIYTSNLAPCHIALLEQLQIRSNLVVSIVVENGGTGASSQLWGLLVANHCFEPRGWEPVEINLLKQLGTQVAIAIQQSELYQQAQTELLERKRTEKLLLSTQNQLQHLLAYSPAIIYSCKPSGYFGATFVSDNVFNILGYEPQEFTSHSQFWFSHIHPDDRNRVLAELVQLTHRKHFAYEYRFLHKNGYYRWMYDELRLVTDAEGNPIEIVGCWQDISSSRF</sequence>
<protein>
    <submittedName>
        <fullName evidence="4">PAS domain-containing protein</fullName>
    </submittedName>
</protein>
<feature type="domain" description="PAC" evidence="3">
    <location>
        <begin position="275"/>
        <end position="327"/>
    </location>
</feature>
<dbReference type="PROSITE" id="PS50112">
    <property type="entry name" value="PAS"/>
    <property type="match status" value="2"/>
</dbReference>
<keyword evidence="5" id="KW-1185">Reference proteome</keyword>
<dbReference type="SUPFAM" id="SSF55785">
    <property type="entry name" value="PYP-like sensor domain (PAS domain)"/>
    <property type="match status" value="2"/>
</dbReference>
<dbReference type="OrthoDB" id="9758522at2"/>
<dbReference type="PANTHER" id="PTHR43102:SF2">
    <property type="entry name" value="GAF DOMAIN-CONTAINING PROTEIN"/>
    <property type="match status" value="1"/>
</dbReference>
<dbReference type="Gene3D" id="3.30.450.40">
    <property type="match status" value="2"/>
</dbReference>
<feature type="domain" description="Phytochrome chromophore attachment site" evidence="1">
    <location>
        <begin position="347"/>
        <end position="491"/>
    </location>
</feature>
<reference evidence="4" key="1">
    <citation type="journal article" date="2015" name="Genome Announc.">
        <title>Draft Genome Sequence of Tolypothrix boutellei Strain VB521301.</title>
        <authorList>
            <person name="Chandrababunaidu M.M."/>
            <person name="Singh D."/>
            <person name="Sen D."/>
            <person name="Bhan S."/>
            <person name="Das S."/>
            <person name="Gupta A."/>
            <person name="Adhikary S.P."/>
            <person name="Tripathy S."/>
        </authorList>
    </citation>
    <scope>NUCLEOTIDE SEQUENCE</scope>
    <source>
        <strain evidence="4">VB521301</strain>
    </source>
</reference>
<dbReference type="InterPro" id="IPR029016">
    <property type="entry name" value="GAF-like_dom_sf"/>
</dbReference>
<dbReference type="RefSeq" id="WP_050046281.1">
    <property type="nucleotide sequence ID" value="NZ_JHEG04000001.1"/>
</dbReference>
<dbReference type="SUPFAM" id="SSF55781">
    <property type="entry name" value="GAF domain-like"/>
    <property type="match status" value="2"/>
</dbReference>
<dbReference type="Pfam" id="PF08447">
    <property type="entry name" value="PAS_3"/>
    <property type="match status" value="1"/>
</dbReference>
<dbReference type="SMART" id="SM00091">
    <property type="entry name" value="PAS"/>
    <property type="match status" value="2"/>
</dbReference>
<feature type="domain" description="PAC" evidence="3">
    <location>
        <begin position="598"/>
        <end position="643"/>
    </location>
</feature>
<name>A0A8S9T029_9CYAN</name>
<evidence type="ECO:0000259" key="1">
    <source>
        <dbReference type="PROSITE" id="PS50046"/>
    </source>
</evidence>
<dbReference type="SMART" id="SM00065">
    <property type="entry name" value="GAF"/>
    <property type="match status" value="2"/>
</dbReference>
<organism evidence="4 5">
    <name type="scientific">Tolypothrix bouteillei VB521301</name>
    <dbReference type="NCBI Taxonomy" id="1479485"/>
    <lineage>
        <taxon>Bacteria</taxon>
        <taxon>Bacillati</taxon>
        <taxon>Cyanobacteriota</taxon>
        <taxon>Cyanophyceae</taxon>
        <taxon>Nostocales</taxon>
        <taxon>Tolypothrichaceae</taxon>
        <taxon>Tolypothrix</taxon>
    </lineage>
</organism>
<evidence type="ECO:0000259" key="2">
    <source>
        <dbReference type="PROSITE" id="PS50112"/>
    </source>
</evidence>
<dbReference type="PANTHER" id="PTHR43102">
    <property type="entry name" value="SLR1143 PROTEIN"/>
    <property type="match status" value="1"/>
</dbReference>
<proteinExistence type="predicted"/>
<evidence type="ECO:0000259" key="3">
    <source>
        <dbReference type="PROSITE" id="PS50113"/>
    </source>
</evidence>
<dbReference type="InterPro" id="IPR016132">
    <property type="entry name" value="Phyto_chromo_attachment"/>
</dbReference>
<dbReference type="PROSITE" id="PS50113">
    <property type="entry name" value="PAC"/>
    <property type="match status" value="2"/>
</dbReference>
<dbReference type="Pfam" id="PF01590">
    <property type="entry name" value="GAF"/>
    <property type="match status" value="2"/>
</dbReference>
<dbReference type="SMART" id="SM00086">
    <property type="entry name" value="PAC"/>
    <property type="match status" value="2"/>
</dbReference>
<gene>
    <name evidence="4" type="ORF">DA73_0400008240</name>
</gene>
<evidence type="ECO:0000313" key="5">
    <source>
        <dbReference type="Proteomes" id="UP000029738"/>
    </source>
</evidence>
<dbReference type="InterPro" id="IPR001610">
    <property type="entry name" value="PAC"/>
</dbReference>
<dbReference type="Pfam" id="PF13426">
    <property type="entry name" value="PAS_9"/>
    <property type="match status" value="1"/>
</dbReference>
<reference evidence="4" key="2">
    <citation type="submission" date="2019-11" db="EMBL/GenBank/DDBJ databases">
        <title>Improved Assembly of Tolypothrix boutellei genome.</title>
        <authorList>
            <person name="Sarangi A.N."/>
            <person name="Mukherjee M."/>
            <person name="Ghosh S."/>
            <person name="Singh D."/>
            <person name="Das A."/>
            <person name="Kant S."/>
            <person name="Prusty A."/>
            <person name="Tripathy S."/>
        </authorList>
    </citation>
    <scope>NUCLEOTIDE SEQUENCE</scope>
    <source>
        <strain evidence="4">VB521301</strain>
    </source>
</reference>
<feature type="domain" description="PAS" evidence="2">
    <location>
        <begin position="202"/>
        <end position="256"/>
    </location>
</feature>
<dbReference type="NCBIfam" id="TIGR00229">
    <property type="entry name" value="sensory_box"/>
    <property type="match status" value="2"/>
</dbReference>
<dbReference type="AlphaFoldDB" id="A0A8S9T029"/>
<comment type="caution">
    <text evidence="4">The sequence shown here is derived from an EMBL/GenBank/DDBJ whole genome shotgun (WGS) entry which is preliminary data.</text>
</comment>
<dbReference type="InterPro" id="IPR000700">
    <property type="entry name" value="PAS-assoc_C"/>
</dbReference>
<accession>A0A8S9T029</accession>